<dbReference type="EMBL" id="KN840524">
    <property type="protein sequence ID" value="KIP06172.1"/>
    <property type="molecule type" value="Genomic_DNA"/>
</dbReference>
<dbReference type="AlphaFoldDB" id="A0A0C3S6F6"/>
<proteinExistence type="predicted"/>
<sequence>MWVVANAVLRPCFAATERHLCCEHDHWWAHGAGRTNRSCESVHLANFDVIPWIFASPFISTNPCLASTHDSFRLVTTLPQGSRSAHALSRKEKVCPAAANPTGRKPKETRRTRITPGHAAWNGHRLRGCRWLPERTSAAHVPRYDVKIRCKVAVALFSAADESSVIRGKVRQTWAP</sequence>
<dbReference type="Proteomes" id="UP000053257">
    <property type="component" value="Unassembled WGS sequence"/>
</dbReference>
<feature type="non-terminal residue" evidence="1">
    <location>
        <position position="176"/>
    </location>
</feature>
<organism evidence="1 2">
    <name type="scientific">Phlebiopsis gigantea (strain 11061_1 CR5-6)</name>
    <name type="common">White-rot fungus</name>
    <name type="synonym">Peniophora gigantea</name>
    <dbReference type="NCBI Taxonomy" id="745531"/>
    <lineage>
        <taxon>Eukaryota</taxon>
        <taxon>Fungi</taxon>
        <taxon>Dikarya</taxon>
        <taxon>Basidiomycota</taxon>
        <taxon>Agaricomycotina</taxon>
        <taxon>Agaricomycetes</taxon>
        <taxon>Polyporales</taxon>
        <taxon>Phanerochaetaceae</taxon>
        <taxon>Phlebiopsis</taxon>
    </lineage>
</organism>
<protein>
    <submittedName>
        <fullName evidence="1">Uncharacterized protein</fullName>
    </submittedName>
</protein>
<accession>A0A0C3S6F6</accession>
<evidence type="ECO:0000313" key="1">
    <source>
        <dbReference type="EMBL" id="KIP06172.1"/>
    </source>
</evidence>
<gene>
    <name evidence="1" type="ORF">PHLGIDRAFT_30611</name>
</gene>
<name>A0A0C3S6F6_PHLG1</name>
<dbReference type="HOGENOM" id="CLU_1528786_0_0_1"/>
<keyword evidence="2" id="KW-1185">Reference proteome</keyword>
<evidence type="ECO:0000313" key="2">
    <source>
        <dbReference type="Proteomes" id="UP000053257"/>
    </source>
</evidence>
<reference evidence="1 2" key="1">
    <citation type="journal article" date="2014" name="PLoS Genet.">
        <title>Analysis of the Phlebiopsis gigantea genome, transcriptome and secretome provides insight into its pioneer colonization strategies of wood.</title>
        <authorList>
            <person name="Hori C."/>
            <person name="Ishida T."/>
            <person name="Igarashi K."/>
            <person name="Samejima M."/>
            <person name="Suzuki H."/>
            <person name="Master E."/>
            <person name="Ferreira P."/>
            <person name="Ruiz-Duenas F.J."/>
            <person name="Held B."/>
            <person name="Canessa P."/>
            <person name="Larrondo L.F."/>
            <person name="Schmoll M."/>
            <person name="Druzhinina I.S."/>
            <person name="Kubicek C.P."/>
            <person name="Gaskell J.A."/>
            <person name="Kersten P."/>
            <person name="St John F."/>
            <person name="Glasner J."/>
            <person name="Sabat G."/>
            <person name="Splinter BonDurant S."/>
            <person name="Syed K."/>
            <person name="Yadav J."/>
            <person name="Mgbeahuruike A.C."/>
            <person name="Kovalchuk A."/>
            <person name="Asiegbu F.O."/>
            <person name="Lackner G."/>
            <person name="Hoffmeister D."/>
            <person name="Rencoret J."/>
            <person name="Gutierrez A."/>
            <person name="Sun H."/>
            <person name="Lindquist E."/>
            <person name="Barry K."/>
            <person name="Riley R."/>
            <person name="Grigoriev I.V."/>
            <person name="Henrissat B."/>
            <person name="Kues U."/>
            <person name="Berka R.M."/>
            <person name="Martinez A.T."/>
            <person name="Covert S.F."/>
            <person name="Blanchette R.A."/>
            <person name="Cullen D."/>
        </authorList>
    </citation>
    <scope>NUCLEOTIDE SEQUENCE [LARGE SCALE GENOMIC DNA]</scope>
    <source>
        <strain evidence="1 2">11061_1 CR5-6</strain>
    </source>
</reference>